<organism evidence="1">
    <name type="scientific">Solanum chacoense</name>
    <name type="common">Chaco potato</name>
    <dbReference type="NCBI Taxonomy" id="4108"/>
    <lineage>
        <taxon>Eukaryota</taxon>
        <taxon>Viridiplantae</taxon>
        <taxon>Streptophyta</taxon>
        <taxon>Embryophyta</taxon>
        <taxon>Tracheophyta</taxon>
        <taxon>Spermatophyta</taxon>
        <taxon>Magnoliopsida</taxon>
        <taxon>eudicotyledons</taxon>
        <taxon>Gunneridae</taxon>
        <taxon>Pentapetalae</taxon>
        <taxon>asterids</taxon>
        <taxon>lamiids</taxon>
        <taxon>Solanales</taxon>
        <taxon>Solanaceae</taxon>
        <taxon>Solanoideae</taxon>
        <taxon>Solaneae</taxon>
        <taxon>Solanum</taxon>
    </lineage>
</organism>
<dbReference type="EMBL" id="GEDG01040942">
    <property type="protein sequence ID" value="JAP06550.1"/>
    <property type="molecule type" value="Transcribed_RNA"/>
</dbReference>
<proteinExistence type="predicted"/>
<name>A0A0V0GGR0_SOLCH</name>
<reference evidence="1" key="1">
    <citation type="submission" date="2015-12" db="EMBL/GenBank/DDBJ databases">
        <title>Gene expression during late stages of embryo sac development: a critical building block for successful pollen-pistil interactions.</title>
        <authorList>
            <person name="Liu Y."/>
            <person name="Joly V."/>
            <person name="Sabar M."/>
            <person name="Matton D.P."/>
        </authorList>
    </citation>
    <scope>NUCLEOTIDE SEQUENCE</scope>
</reference>
<sequence length="61" mass="7095">MTLERHIYKSFGRLGKVRTIFSSTIKFYGSQVSQSCSTLEIGNCFLYLCSWQAVRLKLKRN</sequence>
<accession>A0A0V0GGR0</accession>
<dbReference type="AlphaFoldDB" id="A0A0V0GGR0"/>
<evidence type="ECO:0000313" key="1">
    <source>
        <dbReference type="EMBL" id="JAP06550.1"/>
    </source>
</evidence>
<protein>
    <submittedName>
        <fullName evidence="1">Putative ovule protein</fullName>
    </submittedName>
</protein>